<feature type="compositionally biased region" description="Acidic residues" evidence="1">
    <location>
        <begin position="846"/>
        <end position="861"/>
    </location>
</feature>
<organism evidence="2 3">
    <name type="scientific">Crepidotus variabilis</name>
    <dbReference type="NCBI Taxonomy" id="179855"/>
    <lineage>
        <taxon>Eukaryota</taxon>
        <taxon>Fungi</taxon>
        <taxon>Dikarya</taxon>
        <taxon>Basidiomycota</taxon>
        <taxon>Agaricomycotina</taxon>
        <taxon>Agaricomycetes</taxon>
        <taxon>Agaricomycetidae</taxon>
        <taxon>Agaricales</taxon>
        <taxon>Agaricineae</taxon>
        <taxon>Crepidotaceae</taxon>
        <taxon>Crepidotus</taxon>
    </lineage>
</organism>
<feature type="compositionally biased region" description="Acidic residues" evidence="1">
    <location>
        <begin position="806"/>
        <end position="825"/>
    </location>
</feature>
<feature type="region of interest" description="Disordered" evidence="1">
    <location>
        <begin position="806"/>
        <end position="965"/>
    </location>
</feature>
<reference evidence="2" key="1">
    <citation type="submission" date="2020-11" db="EMBL/GenBank/DDBJ databases">
        <authorList>
            <consortium name="DOE Joint Genome Institute"/>
            <person name="Ahrendt S."/>
            <person name="Riley R."/>
            <person name="Andreopoulos W."/>
            <person name="Labutti K."/>
            <person name="Pangilinan J."/>
            <person name="Ruiz-Duenas F.J."/>
            <person name="Barrasa J.M."/>
            <person name="Sanchez-Garcia M."/>
            <person name="Camarero S."/>
            <person name="Miyauchi S."/>
            <person name="Serrano A."/>
            <person name="Linde D."/>
            <person name="Babiker R."/>
            <person name="Drula E."/>
            <person name="Ayuso-Fernandez I."/>
            <person name="Pacheco R."/>
            <person name="Padilla G."/>
            <person name="Ferreira P."/>
            <person name="Barriuso J."/>
            <person name="Kellner H."/>
            <person name="Castanera R."/>
            <person name="Alfaro M."/>
            <person name="Ramirez L."/>
            <person name="Pisabarro A.G."/>
            <person name="Kuo A."/>
            <person name="Tritt A."/>
            <person name="Lipzen A."/>
            <person name="He G."/>
            <person name="Yan M."/>
            <person name="Ng V."/>
            <person name="Cullen D."/>
            <person name="Martin F."/>
            <person name="Rosso M.-N."/>
            <person name="Henrissat B."/>
            <person name="Hibbett D."/>
            <person name="Martinez A.T."/>
            <person name="Grigoriev I.V."/>
        </authorList>
    </citation>
    <scope>NUCLEOTIDE SEQUENCE</scope>
    <source>
        <strain evidence="2">CBS 506.95</strain>
    </source>
</reference>
<dbReference type="Proteomes" id="UP000807306">
    <property type="component" value="Unassembled WGS sequence"/>
</dbReference>
<feature type="compositionally biased region" description="Pro residues" evidence="1">
    <location>
        <begin position="126"/>
        <end position="135"/>
    </location>
</feature>
<feature type="compositionally biased region" description="Low complexity" evidence="1">
    <location>
        <begin position="136"/>
        <end position="152"/>
    </location>
</feature>
<evidence type="ECO:0000256" key="1">
    <source>
        <dbReference type="SAM" id="MobiDB-lite"/>
    </source>
</evidence>
<feature type="compositionally biased region" description="Polar residues" evidence="1">
    <location>
        <begin position="866"/>
        <end position="882"/>
    </location>
</feature>
<dbReference type="PANTHER" id="PTHR24216:SF65">
    <property type="entry name" value="PAXILLIN-LIKE PROTEIN 1"/>
    <property type="match status" value="1"/>
</dbReference>
<feature type="compositionally biased region" description="Low complexity" evidence="1">
    <location>
        <begin position="160"/>
        <end position="174"/>
    </location>
</feature>
<protein>
    <submittedName>
        <fullName evidence="2">Uncharacterized protein</fullName>
    </submittedName>
</protein>
<dbReference type="PANTHER" id="PTHR24216">
    <property type="entry name" value="PAXILLIN-RELATED"/>
    <property type="match status" value="1"/>
</dbReference>
<proteinExistence type="predicted"/>
<keyword evidence="3" id="KW-1185">Reference proteome</keyword>
<feature type="compositionally biased region" description="Low complexity" evidence="1">
    <location>
        <begin position="106"/>
        <end position="125"/>
    </location>
</feature>
<evidence type="ECO:0000313" key="2">
    <source>
        <dbReference type="EMBL" id="KAF9522850.1"/>
    </source>
</evidence>
<feature type="compositionally biased region" description="Basic and acidic residues" evidence="1">
    <location>
        <begin position="826"/>
        <end position="845"/>
    </location>
</feature>
<feature type="compositionally biased region" description="Acidic residues" evidence="1">
    <location>
        <begin position="648"/>
        <end position="657"/>
    </location>
</feature>
<feature type="compositionally biased region" description="Low complexity" evidence="1">
    <location>
        <begin position="520"/>
        <end position="589"/>
    </location>
</feature>
<feature type="compositionally biased region" description="Basic and acidic residues" evidence="1">
    <location>
        <begin position="885"/>
        <end position="897"/>
    </location>
</feature>
<accession>A0A9P6E5H3</accession>
<feature type="region of interest" description="Disordered" evidence="1">
    <location>
        <begin position="1190"/>
        <end position="1231"/>
    </location>
</feature>
<feature type="region of interest" description="Disordered" evidence="1">
    <location>
        <begin position="1"/>
        <end position="185"/>
    </location>
</feature>
<sequence length="1360" mass="146851">MEAATTPAQRESMKVDPLPAPEISIPISSSSRSPLTPLTPSPSPHSGDEVPAQSATTTLEPEVEASHSHPASLGEESKMLLSTSTSDNVSTDGVTLIEKMNSHGEAAQSGSSSLSSAFAAASLSSPPLPHAPVPTPSSSSTFPPSPTRSSASPPSPPSPSTSFLSSGFSSSLSPIKHPRPPPNPFLYAQAQHLALVKTKPSTPSPLGMFVWGPGSPGRMSPMSPGLSPRMAQFGGTMGGVAIGTMEYTGDGYWHPQQQDQFGGYQQHQQVQPGQQGFYQPHVEIQLQPAPQDYPQHQQQTISYDSFGQPQYMPVAVQDSMQQQPQPQVQMSMMQYGSEQMYTQQPQQLQPIAQGGTFMLDPAFQTDSMAWGSQLPQSDPAASIPMPIQLPATVNMQELALGQSTQTQTQQDGMAMGTMQWYYPPQPQQQHGQESYGQQRDQVQPHVGVGFEQHQHQQAYDQPQHVQQPLEAQNQQQEQAVEQVFQSGTTPEGVGVVEFGSLSVEGSAGSAALTSQSAGFGTSSPSSDEGSQSSGRSFRPSDSGLAASSSSLIPSSASTHPLHPSSSLSPHLSSPSSPFPSSNSSLSSQPHYTLSRHNALLFLHQSLNRFHEDQELLKEHSGLMVRRQLEEFEREREGRRKAMRRLADDDGEEREEELVDGKGEDMKPSVDVAEKAKKTTRPKKSCDVATYSAHKAKGLWVVACKARMYEFARRYSAPLIRDFTECVAKEYHKRKGLKYPGRRKLGSPTSLVASSPSPPANYEDYTSDDDLDSGELMDDGEEFRKEQFFEFELFDDDELMDDDEETRMLADDEDEDDDDMDMDDVMEERKEKLKSASPALEDKENADPDGDVDINDEPDLDDPSFNPELTMTVKAQLQHSLSEPESESRAHSPTDHSSRTNVRNATMSTFYVPPLQVRIGAEATPAPVSSPSPPASGDQPSSSPSPPSPTSPLSPGSPPTPPSPRLIFVQQPILPLPPPKLSIVRPLALRMWNSDPELAGRGTPSIRALREAWAGGSLPSLASLRGEKEHYDLDIDEDMIMDETFGEAEAEAESTLVDDDDDFMDDSMTDVDSNGGDIFAPGSSTIYYTNEKDASESGATSIVPAMQDDQPTPSPTLVAPAIEGTILSSSSSSAIPSENAHPVDDTAMSVVVQDVGTTAKSDADTEFGDCVSGCCSSEMSKGEMKAVDVVSSTKSMEASPTGPAASLPQPQPQLQTTQLPESMPEEPRSQAHSQNVAAQGRLITENANRVPHRRRAILGRERILKVYAPPNRLVPSILPLARRPPNPLPLEANPVLRPTGVPYHPVTPYSWEGVADALEMLRYQGVYIGNGGAVVGIGSGTFGSAVYGVEYEYGFRCSTNV</sequence>
<feature type="compositionally biased region" description="Polar residues" evidence="1">
    <location>
        <begin position="80"/>
        <end position="93"/>
    </location>
</feature>
<evidence type="ECO:0000313" key="3">
    <source>
        <dbReference type="Proteomes" id="UP000807306"/>
    </source>
</evidence>
<comment type="caution">
    <text evidence="2">The sequence shown here is derived from an EMBL/GenBank/DDBJ whole genome shotgun (WGS) entry which is preliminary data.</text>
</comment>
<feature type="compositionally biased region" description="Polar residues" evidence="1">
    <location>
        <begin position="898"/>
        <end position="908"/>
    </location>
</feature>
<feature type="compositionally biased region" description="Low complexity" evidence="1">
    <location>
        <begin position="455"/>
        <end position="482"/>
    </location>
</feature>
<name>A0A9P6E5H3_9AGAR</name>
<gene>
    <name evidence="2" type="ORF">CPB83DRAFT_74963</name>
</gene>
<feature type="compositionally biased region" description="Acidic residues" evidence="1">
    <location>
        <begin position="764"/>
        <end position="776"/>
    </location>
</feature>
<feature type="region of interest" description="Disordered" evidence="1">
    <location>
        <begin position="452"/>
        <end position="482"/>
    </location>
</feature>
<feature type="region of interest" description="Disordered" evidence="1">
    <location>
        <begin position="513"/>
        <end position="589"/>
    </location>
</feature>
<feature type="compositionally biased region" description="Low complexity" evidence="1">
    <location>
        <begin position="21"/>
        <end position="36"/>
    </location>
</feature>
<dbReference type="EMBL" id="MU157932">
    <property type="protein sequence ID" value="KAF9522850.1"/>
    <property type="molecule type" value="Genomic_DNA"/>
</dbReference>
<feature type="compositionally biased region" description="Pro residues" evidence="1">
    <location>
        <begin position="942"/>
        <end position="963"/>
    </location>
</feature>
<feature type="region of interest" description="Disordered" evidence="1">
    <location>
        <begin position="737"/>
        <end position="776"/>
    </location>
</feature>
<feature type="region of interest" description="Disordered" evidence="1">
    <location>
        <begin position="642"/>
        <end position="665"/>
    </location>
</feature>